<keyword evidence="2" id="KW-1133">Transmembrane helix</keyword>
<evidence type="ECO:0000256" key="2">
    <source>
        <dbReference type="SAM" id="Phobius"/>
    </source>
</evidence>
<dbReference type="Proteomes" id="UP000265618">
    <property type="component" value="Unassembled WGS sequence"/>
</dbReference>
<feature type="transmembrane region" description="Helical" evidence="2">
    <location>
        <begin position="51"/>
        <end position="68"/>
    </location>
</feature>
<evidence type="ECO:0000256" key="1">
    <source>
        <dbReference type="SAM" id="MobiDB-lite"/>
    </source>
</evidence>
<protein>
    <submittedName>
        <fullName evidence="3">Uncharacterized protein</fullName>
    </submittedName>
</protein>
<keyword evidence="4" id="KW-1185">Reference proteome</keyword>
<feature type="non-terminal residue" evidence="3">
    <location>
        <position position="373"/>
    </location>
</feature>
<name>A0A9K3GMU6_9EUKA</name>
<dbReference type="EMBL" id="BDIP01004146">
    <property type="protein sequence ID" value="GIQ88528.1"/>
    <property type="molecule type" value="Genomic_DNA"/>
</dbReference>
<proteinExistence type="predicted"/>
<keyword evidence="2" id="KW-0812">Transmembrane</keyword>
<comment type="caution">
    <text evidence="3">The sequence shown here is derived from an EMBL/GenBank/DDBJ whole genome shotgun (WGS) entry which is preliminary data.</text>
</comment>
<sequence>MVNQKRVWVAQSIKYGTKVYSTISTLSYPSYTYRALTGSLGSARTTFRMRLSVWLVYAAVFALSASAHRSSSPEVNRHHSVSGDTVSSGGPGQRELSTALSSLCVSSDSLLCPGLESVSIQCGDDIFVHPLPVDALGTPLPLETVTVTVESEDTFLDTLVYPSGSSDGSDGYAPLVYTFSTHGRFDLHASFGAAPFGHVSVHVAPGPLCESPKTLDTVPSVPSVDTSIQPVSDLSLKDSSSLFTASADTCGLFSASFTLPDVSEDVSSLLSVSWPDSLTGDLVAITRSAAGVYTLSCYAPDTTGVHTLSLTLCVDSVCATVASVDVSTAQLLTSAYSAISVPRTAEADASFPLSAVGGDGCGNHISGLDVTYE</sequence>
<gene>
    <name evidence="3" type="ORF">KIPB_010798</name>
</gene>
<reference evidence="3 4" key="1">
    <citation type="journal article" date="2018" name="PLoS ONE">
        <title>The draft genome of Kipferlia bialata reveals reductive genome evolution in fornicate parasites.</title>
        <authorList>
            <person name="Tanifuji G."/>
            <person name="Takabayashi S."/>
            <person name="Kume K."/>
            <person name="Takagi M."/>
            <person name="Nakayama T."/>
            <person name="Kamikawa R."/>
            <person name="Inagaki Y."/>
            <person name="Hashimoto T."/>
        </authorList>
    </citation>
    <scope>NUCLEOTIDE SEQUENCE [LARGE SCALE GENOMIC DNA]</scope>
    <source>
        <strain evidence="3">NY0173</strain>
    </source>
</reference>
<accession>A0A9K3GMU6</accession>
<organism evidence="3 4">
    <name type="scientific">Kipferlia bialata</name>
    <dbReference type="NCBI Taxonomy" id="797122"/>
    <lineage>
        <taxon>Eukaryota</taxon>
        <taxon>Metamonada</taxon>
        <taxon>Carpediemonas-like organisms</taxon>
        <taxon>Kipferlia</taxon>
    </lineage>
</organism>
<keyword evidence="2" id="KW-0472">Membrane</keyword>
<feature type="region of interest" description="Disordered" evidence="1">
    <location>
        <begin position="72"/>
        <end position="94"/>
    </location>
</feature>
<evidence type="ECO:0000313" key="4">
    <source>
        <dbReference type="Proteomes" id="UP000265618"/>
    </source>
</evidence>
<evidence type="ECO:0000313" key="3">
    <source>
        <dbReference type="EMBL" id="GIQ88528.1"/>
    </source>
</evidence>
<dbReference type="AlphaFoldDB" id="A0A9K3GMU6"/>